<proteinExistence type="predicted"/>
<comment type="subcellular location">
    <subcellularLocation>
        <location evidence="1">Membrane</location>
        <topology evidence="1">Multi-pass membrane protein</topology>
    </subcellularLocation>
</comment>
<accession>A0A8B8ER03</accession>
<organism evidence="11 12">
    <name type="scientific">Crassostrea virginica</name>
    <name type="common">Eastern oyster</name>
    <dbReference type="NCBI Taxonomy" id="6565"/>
    <lineage>
        <taxon>Eukaryota</taxon>
        <taxon>Metazoa</taxon>
        <taxon>Spiralia</taxon>
        <taxon>Lophotrochozoa</taxon>
        <taxon>Mollusca</taxon>
        <taxon>Bivalvia</taxon>
        <taxon>Autobranchia</taxon>
        <taxon>Pteriomorphia</taxon>
        <taxon>Ostreida</taxon>
        <taxon>Ostreoidea</taxon>
        <taxon>Ostreidae</taxon>
        <taxon>Crassostrea</taxon>
    </lineage>
</organism>
<keyword evidence="4 9" id="KW-0472">Membrane</keyword>
<dbReference type="PANTHER" id="PTHR24060">
    <property type="entry name" value="METABOTROPIC GLUTAMATE RECEPTOR"/>
    <property type="match status" value="1"/>
</dbReference>
<keyword evidence="3 9" id="KW-1133">Transmembrane helix</keyword>
<evidence type="ECO:0000256" key="7">
    <source>
        <dbReference type="SAM" id="Coils"/>
    </source>
</evidence>
<feature type="domain" description="Receptor ligand binding region" evidence="10">
    <location>
        <begin position="987"/>
        <end position="1264"/>
    </location>
</feature>
<feature type="transmembrane region" description="Helical" evidence="9">
    <location>
        <begin position="1506"/>
        <end position="1527"/>
    </location>
</feature>
<keyword evidence="11" id="KW-1185">Reference proteome</keyword>
<feature type="transmembrane region" description="Helical" evidence="9">
    <location>
        <begin position="1433"/>
        <end position="1454"/>
    </location>
</feature>
<dbReference type="RefSeq" id="XP_022342375.1">
    <property type="nucleotide sequence ID" value="XM_022486667.1"/>
</dbReference>
<keyword evidence="2 9" id="KW-0812">Transmembrane</keyword>
<evidence type="ECO:0000259" key="10">
    <source>
        <dbReference type="Pfam" id="PF01094"/>
    </source>
</evidence>
<evidence type="ECO:0000256" key="8">
    <source>
        <dbReference type="SAM" id="MobiDB-lite"/>
    </source>
</evidence>
<dbReference type="SUPFAM" id="SSF53822">
    <property type="entry name" value="Periplasmic binding protein-like I"/>
    <property type="match status" value="2"/>
</dbReference>
<evidence type="ECO:0000313" key="12">
    <source>
        <dbReference type="RefSeq" id="XP_022342375.1"/>
    </source>
</evidence>
<dbReference type="InterPro" id="IPR000337">
    <property type="entry name" value="GPCR_3"/>
</dbReference>
<feature type="transmembrane region" description="Helical" evidence="9">
    <location>
        <begin position="1466"/>
        <end position="1485"/>
    </location>
</feature>
<dbReference type="InterPro" id="IPR001828">
    <property type="entry name" value="ANF_lig-bd_rcpt"/>
</dbReference>
<name>A0A8B8ER03_CRAVI</name>
<keyword evidence="7" id="KW-0175">Coiled coil</keyword>
<evidence type="ECO:0000256" key="6">
    <source>
        <dbReference type="ARBA" id="ARBA00023180"/>
    </source>
</evidence>
<feature type="transmembrane region" description="Helical" evidence="9">
    <location>
        <begin position="1562"/>
        <end position="1583"/>
    </location>
</feature>
<evidence type="ECO:0000256" key="2">
    <source>
        <dbReference type="ARBA" id="ARBA00022692"/>
    </source>
</evidence>
<evidence type="ECO:0000313" key="11">
    <source>
        <dbReference type="Proteomes" id="UP000694844"/>
    </source>
</evidence>
<protein>
    <submittedName>
        <fullName evidence="12">Uncharacterized protein LOC111136077</fullName>
    </submittedName>
</protein>
<dbReference type="PRINTS" id="PR00248">
    <property type="entry name" value="GPCRMGR"/>
</dbReference>
<dbReference type="OrthoDB" id="5984008at2759"/>
<keyword evidence="6" id="KW-0325">Glycoprotein</keyword>
<feature type="region of interest" description="Disordered" evidence="8">
    <location>
        <begin position="1686"/>
        <end position="1726"/>
    </location>
</feature>
<evidence type="ECO:0000256" key="3">
    <source>
        <dbReference type="ARBA" id="ARBA00022989"/>
    </source>
</evidence>
<feature type="transmembrane region" description="Helical" evidence="9">
    <location>
        <begin position="1595"/>
        <end position="1617"/>
    </location>
</feature>
<feature type="domain" description="Receptor ligand binding region" evidence="10">
    <location>
        <begin position="454"/>
        <end position="840"/>
    </location>
</feature>
<dbReference type="InterPro" id="IPR050726">
    <property type="entry name" value="mGluR"/>
</dbReference>
<evidence type="ECO:0000256" key="1">
    <source>
        <dbReference type="ARBA" id="ARBA00004141"/>
    </source>
</evidence>
<sequence>MKMEDRLPLYSIKMGNIVTLFLWTFALVMFPCQAIRVTYVVESRTFCENNSSDIDNVSKSMSLVLNAVPTSAKQNLTNNFIAVCNLKSLEIEYFNFTDVIVFTPDFGISTLPSWLLNSSIPVVTSAYVKDNESISIHYNAATIGNTIHTVLQSLNWPYVQVVLQPTSYFRDVLSEFQKSRDSSYVCAIRVFEINSTSDNDIELLLTSLQYETDTKGILVLTDDIVLQHVLHIWKTRTEFDQLYFVALNEDFASIQSYIDSILGWIFIPRLKTAEETSKDISHAGIGLIYNATLREIEITNNFMISTWNKTDTSECRHLTEDENDQCQIMKWLEEMNLREQTNRIYSVQLDGLNDNTTTNMSGMRLVQSGVVDGSIVTPSRPWMLYDKKNRRLTSTAVSWNKPFHFRCRSYINFQQLASPFPSDVQIVGNLPLHYSSYTPEGCGEVRDNYILFSEAIIFAIDYINNMTNILPNVKIGYDIVDTCSVPNRFIHQMDILYSRGLKETDIERKNYIGGVGFPFSSGVESLAHYSYSKRIPTVSISATSSVFSDKKSYPYFMRMVPSNKEETLSIVGVLEYLSIHRIGVVYSDDAYGSDLTKSVLTFAQEKSITVAYMLRMEDSYVENTEILNYLVDKFIIGYNRDVEAVVSLTQSHHMKVILQRLHDIQFKDVFWIGCDTWLAGIEVEFYERNIDVMSNAILIAFENNLSEKFIKYLREKPSLLDQNPFVKMLIAKQNNCTFEENEITKIHCNQVLDFKNMFPVVHPHGETHIIDAVIAIAHGLDTFVRHHCPLLDFCAEARRHIDELTETIQKKTLMGIDGDRIYFDSKGDGKNIFQIMQIDPTQPSFNRKVGMWLEGRTIIDNSSLTIPQSLVNRRLTPCSGPQCYSVPTGLIDMPYTFIPGDVMVYSFIELYENNGDACSDDLILDHFEVATSILWSILNINKEQPKGFPKIGLGIFASCGHNSTVAESVIKPTFVVPTIPFDPFTKPIVGVIGAITNPVASSMYGARKSFALDYPLIISASTERFNDRERYPRIYRTVMSATFEVDIATELARKLGWKYFHAIFGGRDQALLDLLEQKATALNMCLATKRMINMQDLEEELEDAIENMLQYQGATVVMVFIPNIAIETLLEVAYEKKTAGKLVFIIPKHVENIQTTVLKYKSPSLGLVVMQNNMAENAQFKSYYQNLNIENGDWSQQLPWSNRFWEDIHKCNLRFSNRYTKDCTTDLNLRTIAMKQSPFVSSTVNGVYALTTAFQNYLRDKCSTLDFGDCINGNVSEMYRYLEYELDRLTVTPNGGAQFSFDNRNASIPMAILNFQYGPKGNPRFVTVGSVHKEEITLDLRKLSMYNLNGERRIFKSECPDNQCSACLDQTFVSKYEETVQHLSNLPHVTLNSFESGVGLTTFFLIIIGIGVIIICTYYLSKFSSHKIFSLSADGHACIIIGTTVQILGAIVYLFDGSPLACGIHIALPGSVYSITLTGLLIKLNKTACLQAIVKTNITKLPKWDFAFTYLPIVISAPIIVFVVWTLEDPVAMKWSVPSLFQISKIEDITIQWRCVFNRTEYLIFMTFFWIILFLCMTLSIIYKCRYTGLKEVQQVLLSAICFSIFTTITTLIRLLIDDHVTFRAFMAITLPINGIIILLINFLPQIVNLMREKNKELHFTRFMSDNKTSHIASLWKDMIQDENDRKTVNPKRRKNEKVSMSVVGLSSKWRKKIGKTSTSKSTSEA</sequence>
<dbReference type="Gene3D" id="3.40.50.2300">
    <property type="match status" value="5"/>
</dbReference>
<reference evidence="12" key="1">
    <citation type="submission" date="2025-08" db="UniProtKB">
        <authorList>
            <consortium name="RefSeq"/>
        </authorList>
    </citation>
    <scope>IDENTIFICATION</scope>
    <source>
        <tissue evidence="12">Whole sample</tissue>
    </source>
</reference>
<feature type="compositionally biased region" description="Low complexity" evidence="8">
    <location>
        <begin position="1716"/>
        <end position="1726"/>
    </location>
</feature>
<keyword evidence="5" id="KW-0675">Receptor</keyword>
<dbReference type="Proteomes" id="UP000694844">
    <property type="component" value="Chromosome 5"/>
</dbReference>
<feature type="coiled-coil region" evidence="7">
    <location>
        <begin position="1087"/>
        <end position="1114"/>
    </location>
</feature>
<dbReference type="GO" id="GO:0016020">
    <property type="term" value="C:membrane"/>
    <property type="evidence" value="ECO:0007669"/>
    <property type="project" value="UniProtKB-SubCell"/>
</dbReference>
<dbReference type="KEGG" id="cvn:111136077"/>
<gene>
    <name evidence="12" type="primary">LOC111136077</name>
</gene>
<evidence type="ECO:0000256" key="9">
    <source>
        <dbReference type="SAM" id="Phobius"/>
    </source>
</evidence>
<dbReference type="Pfam" id="PF01094">
    <property type="entry name" value="ANF_receptor"/>
    <property type="match status" value="2"/>
</dbReference>
<dbReference type="GO" id="GO:0004930">
    <property type="term" value="F:G protein-coupled receptor activity"/>
    <property type="evidence" value="ECO:0007669"/>
    <property type="project" value="InterPro"/>
</dbReference>
<evidence type="ECO:0000256" key="5">
    <source>
        <dbReference type="ARBA" id="ARBA00023170"/>
    </source>
</evidence>
<evidence type="ECO:0000256" key="4">
    <source>
        <dbReference type="ARBA" id="ARBA00023136"/>
    </source>
</evidence>
<dbReference type="InterPro" id="IPR028082">
    <property type="entry name" value="Peripla_BP_I"/>
</dbReference>
<dbReference type="GeneID" id="111136077"/>
<feature type="transmembrane region" description="Helical" evidence="9">
    <location>
        <begin position="1623"/>
        <end position="1644"/>
    </location>
</feature>
<feature type="transmembrane region" description="Helical" evidence="9">
    <location>
        <begin position="1398"/>
        <end position="1421"/>
    </location>
</feature>